<evidence type="ECO:0000256" key="6">
    <source>
        <dbReference type="ARBA" id="ARBA00037281"/>
    </source>
</evidence>
<evidence type="ECO:0000259" key="11">
    <source>
        <dbReference type="Pfam" id="PF00535"/>
    </source>
</evidence>
<dbReference type="InterPro" id="IPR029044">
    <property type="entry name" value="Nucleotide-diphossugar_trans"/>
</dbReference>
<dbReference type="SUPFAM" id="SSF53448">
    <property type="entry name" value="Nucleotide-diphospho-sugar transferases"/>
    <property type="match status" value="1"/>
</dbReference>
<comment type="similarity">
    <text evidence="8">Belongs to the glycosyltransferase 2 family. CrtQ subfamily.</text>
</comment>
<keyword evidence="5 10" id="KW-0472">Membrane</keyword>
<evidence type="ECO:0000256" key="8">
    <source>
        <dbReference type="ARBA" id="ARBA00038120"/>
    </source>
</evidence>
<evidence type="ECO:0000256" key="3">
    <source>
        <dbReference type="ARBA" id="ARBA00022676"/>
    </source>
</evidence>
<organism evidence="12 13">
    <name type="scientific">Naasia aerilata</name>
    <dbReference type="NCBI Taxonomy" id="1162966"/>
    <lineage>
        <taxon>Bacteria</taxon>
        <taxon>Bacillati</taxon>
        <taxon>Actinomycetota</taxon>
        <taxon>Actinomycetes</taxon>
        <taxon>Micrococcales</taxon>
        <taxon>Microbacteriaceae</taxon>
        <taxon>Naasia</taxon>
    </lineage>
</organism>
<keyword evidence="2" id="KW-1003">Cell membrane</keyword>
<gene>
    <name evidence="12" type="ORF">GCM10025866_33200</name>
</gene>
<evidence type="ECO:0000256" key="10">
    <source>
        <dbReference type="SAM" id="Phobius"/>
    </source>
</evidence>
<accession>A0ABN6XR11</accession>
<dbReference type="Pfam" id="PF00535">
    <property type="entry name" value="Glycos_transf_2"/>
    <property type="match status" value="1"/>
</dbReference>
<proteinExistence type="inferred from homology"/>
<evidence type="ECO:0000256" key="1">
    <source>
        <dbReference type="ARBA" id="ARBA00004236"/>
    </source>
</evidence>
<keyword evidence="10" id="KW-1133">Transmembrane helix</keyword>
<dbReference type="CDD" id="cd00761">
    <property type="entry name" value="Glyco_tranf_GTA_type"/>
    <property type="match status" value="1"/>
</dbReference>
<keyword evidence="3" id="KW-0328">Glycosyltransferase</keyword>
<evidence type="ECO:0000313" key="12">
    <source>
        <dbReference type="EMBL" id="BDZ47411.1"/>
    </source>
</evidence>
<dbReference type="Gene3D" id="3.90.550.10">
    <property type="entry name" value="Spore Coat Polysaccharide Biosynthesis Protein SpsA, Chain A"/>
    <property type="match status" value="1"/>
</dbReference>
<dbReference type="GO" id="GO:0016787">
    <property type="term" value="F:hydrolase activity"/>
    <property type="evidence" value="ECO:0007669"/>
    <property type="project" value="UniProtKB-KW"/>
</dbReference>
<sequence length="244" mass="27299">MSVVIPVKDDARPLERCLRDLSRQTRLADEVIVVDNGSVDDSAEVARRHGAIVVPEPRPGIPAAASTGYDAAAGTVIARCDADSRLPPDWLERVVAELDSADAVTGSARFYDVPRRFRAFSRPLAVLYLGAYTLATGAALGHAPLFGSNLGLRRSAWQDVRGEVHRDDPELHDDLDLSIHLGVRHRIRRVPGMLVGISSRPFWNRDALRRRFRRGMRTIRLHWPEEYPPYRVARRVRTMRDAGA</sequence>
<evidence type="ECO:0000313" key="13">
    <source>
        <dbReference type="Proteomes" id="UP001321498"/>
    </source>
</evidence>
<protein>
    <recommendedName>
        <fullName evidence="9">4,4'-diaponeurosporenoate glycosyltransferase</fullName>
    </recommendedName>
</protein>
<keyword evidence="13" id="KW-1185">Reference proteome</keyword>
<feature type="transmembrane region" description="Helical" evidence="10">
    <location>
        <begin position="125"/>
        <end position="146"/>
    </location>
</feature>
<dbReference type="PANTHER" id="PTHR43646:SF2">
    <property type="entry name" value="GLYCOSYLTRANSFERASE 2-LIKE DOMAIN-CONTAINING PROTEIN"/>
    <property type="match status" value="1"/>
</dbReference>
<dbReference type="Proteomes" id="UP001321498">
    <property type="component" value="Chromosome"/>
</dbReference>
<feature type="domain" description="Glycosyltransferase 2-like" evidence="11">
    <location>
        <begin position="2"/>
        <end position="123"/>
    </location>
</feature>
<evidence type="ECO:0000256" key="7">
    <source>
        <dbReference type="ARBA" id="ARBA00037904"/>
    </source>
</evidence>
<dbReference type="EMBL" id="AP027731">
    <property type="protein sequence ID" value="BDZ47411.1"/>
    <property type="molecule type" value="Genomic_DNA"/>
</dbReference>
<name>A0ABN6XR11_9MICO</name>
<keyword evidence="12" id="KW-0378">Hydrolase</keyword>
<keyword evidence="10" id="KW-0812">Transmembrane</keyword>
<comment type="pathway">
    <text evidence="7">Carotenoid biosynthesis; staphyloxanthin biosynthesis; staphyloxanthin from farnesyl diphosphate: step 4/5.</text>
</comment>
<evidence type="ECO:0000256" key="9">
    <source>
        <dbReference type="ARBA" id="ARBA00040345"/>
    </source>
</evidence>
<reference evidence="13" key="1">
    <citation type="journal article" date="2019" name="Int. J. Syst. Evol. Microbiol.">
        <title>The Global Catalogue of Microorganisms (GCM) 10K type strain sequencing project: providing services to taxonomists for standard genome sequencing and annotation.</title>
        <authorList>
            <consortium name="The Broad Institute Genomics Platform"/>
            <consortium name="The Broad Institute Genome Sequencing Center for Infectious Disease"/>
            <person name="Wu L."/>
            <person name="Ma J."/>
        </authorList>
    </citation>
    <scope>NUCLEOTIDE SEQUENCE [LARGE SCALE GENOMIC DNA]</scope>
    <source>
        <strain evidence="13">NBRC 108725</strain>
    </source>
</reference>
<comment type="function">
    <text evidence="6">Catalyzes the glycosylation of 4,4'-diaponeurosporenoate, i.e. the esterification of glucose at the C1'' position with the carboxyl group of 4,4'-diaponeurosporenic acid, to form glycosyl-4,4'-diaponeurosporenoate. This is a step in the biosynthesis of staphyloxanthin, an orange pigment present in most staphylococci strains.</text>
</comment>
<evidence type="ECO:0000256" key="4">
    <source>
        <dbReference type="ARBA" id="ARBA00022679"/>
    </source>
</evidence>
<comment type="subcellular location">
    <subcellularLocation>
        <location evidence="1">Cell membrane</location>
    </subcellularLocation>
</comment>
<evidence type="ECO:0000256" key="2">
    <source>
        <dbReference type="ARBA" id="ARBA00022475"/>
    </source>
</evidence>
<dbReference type="PANTHER" id="PTHR43646">
    <property type="entry name" value="GLYCOSYLTRANSFERASE"/>
    <property type="match status" value="1"/>
</dbReference>
<keyword evidence="4" id="KW-0808">Transferase</keyword>
<dbReference type="InterPro" id="IPR001173">
    <property type="entry name" value="Glyco_trans_2-like"/>
</dbReference>
<evidence type="ECO:0000256" key="5">
    <source>
        <dbReference type="ARBA" id="ARBA00023136"/>
    </source>
</evidence>